<feature type="domain" description="N-acetyltransferase" evidence="3">
    <location>
        <begin position="11"/>
        <end position="152"/>
    </location>
</feature>
<evidence type="ECO:0000313" key="4">
    <source>
        <dbReference type="EMBL" id="TKT70337.1"/>
    </source>
</evidence>
<sequence length="152" mass="16975">MTDSPAPKSNLAVAAAEDADIPSIVALWERCELTRPWNEPRADIARAQQGPSSAVLVGRDGNAIVATVMVGHDGHRGWVYYVAVDPDQHNKGYGRAIMAAAEDWLRERSIEKLQLLVRADNTRVQAFYETLDYDQQERVVFAKWLDGRPMTP</sequence>
<dbReference type="PANTHER" id="PTHR43877:SF2">
    <property type="entry name" value="AMINOALKYLPHOSPHONATE N-ACETYLTRANSFERASE-RELATED"/>
    <property type="match status" value="1"/>
</dbReference>
<evidence type="ECO:0000313" key="5">
    <source>
        <dbReference type="Proteomes" id="UP000034832"/>
    </source>
</evidence>
<evidence type="ECO:0000256" key="2">
    <source>
        <dbReference type="ARBA" id="ARBA00023315"/>
    </source>
</evidence>
<reference evidence="4" key="1">
    <citation type="submission" date="2019-04" db="EMBL/GenBank/DDBJ databases">
        <title>Whole genome sequencing of cave bacteria.</title>
        <authorList>
            <person name="Gan H.M."/>
            <person name="Barton H."/>
            <person name="Savka M.A."/>
        </authorList>
    </citation>
    <scope>NUCLEOTIDE SEQUENCE [LARGE SCALE GENOMIC DNA]</scope>
    <source>
        <strain evidence="4">LC387</strain>
    </source>
</reference>
<dbReference type="NCBIfam" id="NF002959">
    <property type="entry name" value="PRK03624.1"/>
    <property type="match status" value="1"/>
</dbReference>
<dbReference type="Gene3D" id="3.40.630.30">
    <property type="match status" value="1"/>
</dbReference>
<organism evidence="4 5">
    <name type="scientific">Afipia massiliensis</name>
    <dbReference type="NCBI Taxonomy" id="211460"/>
    <lineage>
        <taxon>Bacteria</taxon>
        <taxon>Pseudomonadati</taxon>
        <taxon>Pseudomonadota</taxon>
        <taxon>Alphaproteobacteria</taxon>
        <taxon>Hyphomicrobiales</taxon>
        <taxon>Nitrobacteraceae</taxon>
        <taxon>Afipia</taxon>
    </lineage>
</organism>
<evidence type="ECO:0000259" key="3">
    <source>
        <dbReference type="PROSITE" id="PS51186"/>
    </source>
</evidence>
<keyword evidence="1 4" id="KW-0808">Transferase</keyword>
<dbReference type="InterPro" id="IPR050832">
    <property type="entry name" value="Bact_Acetyltransf"/>
</dbReference>
<dbReference type="InterPro" id="IPR000182">
    <property type="entry name" value="GNAT_dom"/>
</dbReference>
<comment type="caution">
    <text evidence="4">The sequence shown here is derived from an EMBL/GenBank/DDBJ whole genome shotgun (WGS) entry which is preliminary data.</text>
</comment>
<protein>
    <submittedName>
        <fullName evidence="4">GNAT family acetyltransferase</fullName>
        <ecNumber evidence="4">2.3.1.-</ecNumber>
    </submittedName>
</protein>
<dbReference type="PROSITE" id="PS51186">
    <property type="entry name" value="GNAT"/>
    <property type="match status" value="1"/>
</dbReference>
<dbReference type="OrthoDB" id="1821130at2"/>
<gene>
    <name evidence="4" type="ORF">YH63_002310</name>
</gene>
<dbReference type="GO" id="GO:0016747">
    <property type="term" value="F:acyltransferase activity, transferring groups other than amino-acyl groups"/>
    <property type="evidence" value="ECO:0007669"/>
    <property type="project" value="InterPro"/>
</dbReference>
<dbReference type="Pfam" id="PF00583">
    <property type="entry name" value="Acetyltransf_1"/>
    <property type="match status" value="1"/>
</dbReference>
<name>A0A4U6BJR1_9BRAD</name>
<dbReference type="EMBL" id="LBIA02000001">
    <property type="protein sequence ID" value="TKT70337.1"/>
    <property type="molecule type" value="Genomic_DNA"/>
</dbReference>
<accession>A0A4U6BJR1</accession>
<proteinExistence type="predicted"/>
<evidence type="ECO:0000256" key="1">
    <source>
        <dbReference type="ARBA" id="ARBA00022679"/>
    </source>
</evidence>
<dbReference type="SUPFAM" id="SSF55729">
    <property type="entry name" value="Acyl-CoA N-acyltransferases (Nat)"/>
    <property type="match status" value="1"/>
</dbReference>
<keyword evidence="5" id="KW-1185">Reference proteome</keyword>
<keyword evidence="2 4" id="KW-0012">Acyltransferase</keyword>
<dbReference type="PANTHER" id="PTHR43877">
    <property type="entry name" value="AMINOALKYLPHOSPHONATE N-ACETYLTRANSFERASE-RELATED-RELATED"/>
    <property type="match status" value="1"/>
</dbReference>
<dbReference type="EC" id="2.3.1.-" evidence="4"/>
<dbReference type="STRING" id="211460.YH63_16570"/>
<dbReference type="CDD" id="cd04301">
    <property type="entry name" value="NAT_SF"/>
    <property type="match status" value="1"/>
</dbReference>
<dbReference type="Proteomes" id="UP000034832">
    <property type="component" value="Unassembled WGS sequence"/>
</dbReference>
<dbReference type="InterPro" id="IPR016181">
    <property type="entry name" value="Acyl_CoA_acyltransferase"/>
</dbReference>
<dbReference type="AlphaFoldDB" id="A0A4U6BJR1"/>
<dbReference type="RefSeq" id="WP_046829004.1">
    <property type="nucleotide sequence ID" value="NZ_LBIA02000001.1"/>
</dbReference>